<dbReference type="PANTHER" id="PTHR21679">
    <property type="entry name" value="DOMAIN OF UNKNOWN FUNCTION DB DOMAIN-CONTAINING PROTEIN-RELATED"/>
    <property type="match status" value="1"/>
</dbReference>
<sequence>MIDTWHNIQGITLDEANEMFRNCCRTIKLPEACMSRLVLFESQDRNACDVIDNIKMIAKCANGLRKQSDVRPCCLKYGAISSGQLNEDPCAYFCHPHGKEDLNLETKHIKCAPKFKRVSYCHFMYLQR</sequence>
<organism evidence="1 2">
    <name type="scientific">Romanomermis culicivorax</name>
    <name type="common">Nematode worm</name>
    <dbReference type="NCBI Taxonomy" id="13658"/>
    <lineage>
        <taxon>Eukaryota</taxon>
        <taxon>Metazoa</taxon>
        <taxon>Ecdysozoa</taxon>
        <taxon>Nematoda</taxon>
        <taxon>Enoplea</taxon>
        <taxon>Dorylaimia</taxon>
        <taxon>Mermithida</taxon>
        <taxon>Mermithoidea</taxon>
        <taxon>Mermithidae</taxon>
        <taxon>Romanomermis</taxon>
    </lineage>
</organism>
<evidence type="ECO:0000313" key="2">
    <source>
        <dbReference type="WBParaSite" id="nRc.2.0.1.t28812-RA"/>
    </source>
</evidence>
<evidence type="ECO:0000313" key="1">
    <source>
        <dbReference type="Proteomes" id="UP000887565"/>
    </source>
</evidence>
<dbReference type="AlphaFoldDB" id="A0A915JSI0"/>
<keyword evidence="1" id="KW-1185">Reference proteome</keyword>
<proteinExistence type="predicted"/>
<protein>
    <submittedName>
        <fullName evidence="2">DB domain-containing protein</fullName>
    </submittedName>
</protein>
<dbReference type="Proteomes" id="UP000887565">
    <property type="component" value="Unplaced"/>
</dbReference>
<accession>A0A915JSI0</accession>
<reference evidence="2" key="1">
    <citation type="submission" date="2022-11" db="UniProtKB">
        <authorList>
            <consortium name="WormBaseParasite"/>
        </authorList>
    </citation>
    <scope>IDENTIFICATION</scope>
</reference>
<name>A0A915JSI0_ROMCU</name>
<dbReference type="WBParaSite" id="nRc.2.0.1.t28812-RA">
    <property type="protein sequence ID" value="nRc.2.0.1.t28812-RA"/>
    <property type="gene ID" value="nRc.2.0.1.g28812"/>
</dbReference>